<dbReference type="OrthoDB" id="6435434at2759"/>
<dbReference type="InterPro" id="IPR013783">
    <property type="entry name" value="Ig-like_fold"/>
</dbReference>
<comment type="caution">
    <text evidence="6">The sequence shown here is derived from an EMBL/GenBank/DDBJ whole genome shotgun (WGS) entry which is preliminary data.</text>
</comment>
<keyword evidence="3" id="KW-1015">Disulfide bond</keyword>
<sequence length="115" mass="12720">MYVRKLFTNTFIAISVPLNAVIKPLSRRVSVGSSLTINCSMNGNPIAELIWLKDGKPLFIDGIKYKSNAIADTIATLTIQSIAFEEKGIYQCFVSNDEHSAQTSILITISFETFN</sequence>
<organism evidence="6 7">
    <name type="scientific">Leptotrombidium deliense</name>
    <dbReference type="NCBI Taxonomy" id="299467"/>
    <lineage>
        <taxon>Eukaryota</taxon>
        <taxon>Metazoa</taxon>
        <taxon>Ecdysozoa</taxon>
        <taxon>Arthropoda</taxon>
        <taxon>Chelicerata</taxon>
        <taxon>Arachnida</taxon>
        <taxon>Acari</taxon>
        <taxon>Acariformes</taxon>
        <taxon>Trombidiformes</taxon>
        <taxon>Prostigmata</taxon>
        <taxon>Anystina</taxon>
        <taxon>Parasitengona</taxon>
        <taxon>Trombiculoidea</taxon>
        <taxon>Trombiculidae</taxon>
        <taxon>Leptotrombidium</taxon>
    </lineage>
</organism>
<protein>
    <submittedName>
        <fullName evidence="6">Down syndrome cell adhesion molecule-like isoform x99</fullName>
    </submittedName>
</protein>
<dbReference type="Proteomes" id="UP000288716">
    <property type="component" value="Unassembled WGS sequence"/>
</dbReference>
<evidence type="ECO:0000256" key="2">
    <source>
        <dbReference type="ARBA" id="ARBA00022737"/>
    </source>
</evidence>
<dbReference type="Gene3D" id="2.60.40.10">
    <property type="entry name" value="Immunoglobulins"/>
    <property type="match status" value="1"/>
</dbReference>
<accession>A0A443SRQ0</accession>
<reference evidence="6 7" key="1">
    <citation type="journal article" date="2018" name="Gigascience">
        <title>Genomes of trombidid mites reveal novel predicted allergens and laterally-transferred genes associated with secondary metabolism.</title>
        <authorList>
            <person name="Dong X."/>
            <person name="Chaisiri K."/>
            <person name="Xia D."/>
            <person name="Armstrong S.D."/>
            <person name="Fang Y."/>
            <person name="Donnelly M.J."/>
            <person name="Kadowaki T."/>
            <person name="McGarry J.W."/>
            <person name="Darby A.C."/>
            <person name="Makepeace B.L."/>
        </authorList>
    </citation>
    <scope>NUCLEOTIDE SEQUENCE [LARGE SCALE GENOMIC DNA]</scope>
    <source>
        <strain evidence="6">UoL-UT</strain>
    </source>
</reference>
<dbReference type="SMART" id="SM00408">
    <property type="entry name" value="IGc2"/>
    <property type="match status" value="1"/>
</dbReference>
<evidence type="ECO:0000256" key="3">
    <source>
        <dbReference type="ARBA" id="ARBA00023157"/>
    </source>
</evidence>
<dbReference type="InterPro" id="IPR036179">
    <property type="entry name" value="Ig-like_dom_sf"/>
</dbReference>
<dbReference type="InterPro" id="IPR013098">
    <property type="entry name" value="Ig_I-set"/>
</dbReference>
<dbReference type="PANTHER" id="PTHR12231:SF253">
    <property type="entry name" value="DPR-INTERACTING PROTEIN ETA, ISOFORM B-RELATED"/>
    <property type="match status" value="1"/>
</dbReference>
<dbReference type="InterPro" id="IPR051170">
    <property type="entry name" value="Neural/epithelial_adhesion"/>
</dbReference>
<evidence type="ECO:0000256" key="1">
    <source>
        <dbReference type="ARBA" id="ARBA00022729"/>
    </source>
</evidence>
<feature type="domain" description="Ig-like" evidence="5">
    <location>
        <begin position="17"/>
        <end position="108"/>
    </location>
</feature>
<dbReference type="InterPro" id="IPR003599">
    <property type="entry name" value="Ig_sub"/>
</dbReference>
<dbReference type="PANTHER" id="PTHR12231">
    <property type="entry name" value="CTX-RELATED TYPE I TRANSMEMBRANE PROTEIN"/>
    <property type="match status" value="1"/>
</dbReference>
<proteinExistence type="predicted"/>
<evidence type="ECO:0000259" key="5">
    <source>
        <dbReference type="PROSITE" id="PS50835"/>
    </source>
</evidence>
<gene>
    <name evidence="6" type="ORF">B4U80_01890</name>
</gene>
<name>A0A443SRQ0_9ACAR</name>
<dbReference type="InterPro" id="IPR007110">
    <property type="entry name" value="Ig-like_dom"/>
</dbReference>
<dbReference type="STRING" id="299467.A0A443SRQ0"/>
<keyword evidence="4" id="KW-0393">Immunoglobulin domain</keyword>
<evidence type="ECO:0000256" key="4">
    <source>
        <dbReference type="ARBA" id="ARBA00023319"/>
    </source>
</evidence>
<dbReference type="Pfam" id="PF07679">
    <property type="entry name" value="I-set"/>
    <property type="match status" value="1"/>
</dbReference>
<dbReference type="VEuPathDB" id="VectorBase:LDEU001862"/>
<dbReference type="PROSITE" id="PS50835">
    <property type="entry name" value="IG_LIKE"/>
    <property type="match status" value="1"/>
</dbReference>
<dbReference type="EMBL" id="NCKV01000608">
    <property type="protein sequence ID" value="RWS30179.1"/>
    <property type="molecule type" value="Genomic_DNA"/>
</dbReference>
<dbReference type="SUPFAM" id="SSF48726">
    <property type="entry name" value="Immunoglobulin"/>
    <property type="match status" value="1"/>
</dbReference>
<keyword evidence="2" id="KW-0677">Repeat</keyword>
<evidence type="ECO:0000313" key="7">
    <source>
        <dbReference type="Proteomes" id="UP000288716"/>
    </source>
</evidence>
<dbReference type="InterPro" id="IPR003598">
    <property type="entry name" value="Ig_sub2"/>
</dbReference>
<dbReference type="AlphaFoldDB" id="A0A443SRQ0"/>
<dbReference type="SMART" id="SM00409">
    <property type="entry name" value="IG"/>
    <property type="match status" value="1"/>
</dbReference>
<evidence type="ECO:0000313" key="6">
    <source>
        <dbReference type="EMBL" id="RWS30179.1"/>
    </source>
</evidence>
<keyword evidence="1" id="KW-0732">Signal</keyword>
<keyword evidence="7" id="KW-1185">Reference proteome</keyword>
<dbReference type="FunFam" id="2.60.40.10:FF:000032">
    <property type="entry name" value="palladin isoform X1"/>
    <property type="match status" value="1"/>
</dbReference>